<evidence type="ECO:0000313" key="5">
    <source>
        <dbReference type="Proteomes" id="UP000016569"/>
    </source>
</evidence>
<dbReference type="CDD" id="cd03443">
    <property type="entry name" value="PaaI_thioesterase"/>
    <property type="match status" value="1"/>
</dbReference>
<organism evidence="4 5">
    <name type="scientific">Brevundimonas abyssalis TAR-001</name>
    <dbReference type="NCBI Taxonomy" id="1391729"/>
    <lineage>
        <taxon>Bacteria</taxon>
        <taxon>Pseudomonadati</taxon>
        <taxon>Pseudomonadota</taxon>
        <taxon>Alphaproteobacteria</taxon>
        <taxon>Caulobacterales</taxon>
        <taxon>Caulobacteraceae</taxon>
        <taxon>Brevundimonas</taxon>
    </lineage>
</organism>
<accession>A0A8E0KIP3</accession>
<dbReference type="NCBIfam" id="TIGR00369">
    <property type="entry name" value="unchar_dom_1"/>
    <property type="match status" value="1"/>
</dbReference>
<dbReference type="InterPro" id="IPR029069">
    <property type="entry name" value="HotDog_dom_sf"/>
</dbReference>
<dbReference type="Gene3D" id="3.10.129.10">
    <property type="entry name" value="Hotdog Thioesterase"/>
    <property type="match status" value="1"/>
</dbReference>
<dbReference type="InterPro" id="IPR006683">
    <property type="entry name" value="Thioestr_dom"/>
</dbReference>
<protein>
    <recommendedName>
        <fullName evidence="3">Thioesterase domain-containing protein</fullName>
    </recommendedName>
</protein>
<dbReference type="InterPro" id="IPR039298">
    <property type="entry name" value="ACOT13"/>
</dbReference>
<keyword evidence="5" id="KW-1185">Reference proteome</keyword>
<comment type="caution">
    <text evidence="4">The sequence shown here is derived from an EMBL/GenBank/DDBJ whole genome shotgun (WGS) entry which is preliminary data.</text>
</comment>
<evidence type="ECO:0000256" key="2">
    <source>
        <dbReference type="ARBA" id="ARBA00022801"/>
    </source>
</evidence>
<keyword evidence="2" id="KW-0378">Hydrolase</keyword>
<dbReference type="OrthoDB" id="9813282at2"/>
<feature type="domain" description="Thioesterase" evidence="3">
    <location>
        <begin position="67"/>
        <end position="144"/>
    </location>
</feature>
<dbReference type="PANTHER" id="PTHR21660">
    <property type="entry name" value="THIOESTERASE SUPERFAMILY MEMBER-RELATED"/>
    <property type="match status" value="1"/>
</dbReference>
<dbReference type="EMBL" id="BATC01000011">
    <property type="protein sequence ID" value="GAD58743.1"/>
    <property type="molecule type" value="Genomic_DNA"/>
</dbReference>
<sequence>MSEPSPSLASRFQLDPAADGLELARRWAEARFAGGFAERLRAWPVQVERGRMVIRCDLDPGHANFVGLVHGGVTAALVDIAGGGVAMTLLKPGEHLLSTDLSLRFLNAAPIEADHLIAEARAAYADPRKVVTEVTVSLPDGRAVAHGTAAVSIRRREN</sequence>
<dbReference type="InterPro" id="IPR003736">
    <property type="entry name" value="PAAI_dom"/>
</dbReference>
<dbReference type="RefSeq" id="WP_021696839.1">
    <property type="nucleotide sequence ID" value="NZ_BATC01000011.1"/>
</dbReference>
<dbReference type="Pfam" id="PF03061">
    <property type="entry name" value="4HBT"/>
    <property type="match status" value="1"/>
</dbReference>
<dbReference type="Proteomes" id="UP000016569">
    <property type="component" value="Unassembled WGS sequence"/>
</dbReference>
<gene>
    <name evidence="4" type="ORF">MBEBAB_0993</name>
</gene>
<dbReference type="AlphaFoldDB" id="A0A8E0KIP3"/>
<evidence type="ECO:0000259" key="3">
    <source>
        <dbReference type="Pfam" id="PF03061"/>
    </source>
</evidence>
<dbReference type="GO" id="GO:0047617">
    <property type="term" value="F:fatty acyl-CoA hydrolase activity"/>
    <property type="evidence" value="ECO:0007669"/>
    <property type="project" value="InterPro"/>
</dbReference>
<proteinExistence type="inferred from homology"/>
<dbReference type="SUPFAM" id="SSF54637">
    <property type="entry name" value="Thioesterase/thiol ester dehydrase-isomerase"/>
    <property type="match status" value="1"/>
</dbReference>
<evidence type="ECO:0000313" key="4">
    <source>
        <dbReference type="EMBL" id="GAD58743.1"/>
    </source>
</evidence>
<evidence type="ECO:0000256" key="1">
    <source>
        <dbReference type="ARBA" id="ARBA00008324"/>
    </source>
</evidence>
<reference evidence="5" key="1">
    <citation type="journal article" date="2013" name="Genome Announc.">
        <title>Draft Genome Sequence of the Dimorphic Prosthecate Bacterium Brevundimonas abyssalis TAR-001T.</title>
        <authorList>
            <person name="Tsubouchi T."/>
            <person name="Nishi S."/>
            <person name="Usui K."/>
            <person name="Shimane Y."/>
            <person name="Takaki Y."/>
            <person name="Maruyama T."/>
            <person name="Hatada Y."/>
        </authorList>
    </citation>
    <scope>NUCLEOTIDE SEQUENCE [LARGE SCALE GENOMIC DNA]</scope>
    <source>
        <strain evidence="5">TAR-001</strain>
    </source>
</reference>
<dbReference type="PANTHER" id="PTHR21660:SF1">
    <property type="entry name" value="ACYL-COENZYME A THIOESTERASE 13"/>
    <property type="match status" value="1"/>
</dbReference>
<comment type="similarity">
    <text evidence="1">Belongs to the thioesterase PaaI family.</text>
</comment>
<name>A0A8E0KIP3_9CAUL</name>